<name>A0A9W8LYQ3_9FUNG</name>
<dbReference type="SUPFAM" id="SSF90123">
    <property type="entry name" value="ABC transporter transmembrane region"/>
    <property type="match status" value="1"/>
</dbReference>
<dbReference type="Proteomes" id="UP001139887">
    <property type="component" value="Unassembled WGS sequence"/>
</dbReference>
<reference evidence="10" key="1">
    <citation type="submission" date="2022-07" db="EMBL/GenBank/DDBJ databases">
        <title>Phylogenomic reconstructions and comparative analyses of Kickxellomycotina fungi.</title>
        <authorList>
            <person name="Reynolds N.K."/>
            <person name="Stajich J.E."/>
            <person name="Barry K."/>
            <person name="Grigoriev I.V."/>
            <person name="Crous P."/>
            <person name="Smith M.E."/>
        </authorList>
    </citation>
    <scope>NUCLEOTIDE SEQUENCE</scope>
    <source>
        <strain evidence="10">NRRL 1566</strain>
    </source>
</reference>
<dbReference type="EMBL" id="JANBUW010000626">
    <property type="protein sequence ID" value="KAJ2846095.1"/>
    <property type="molecule type" value="Genomic_DNA"/>
</dbReference>
<comment type="subcellular location">
    <subcellularLocation>
        <location evidence="1">Membrane</location>
        <topology evidence="1">Multi-pass membrane protein</topology>
    </subcellularLocation>
</comment>
<gene>
    <name evidence="10" type="primary">YCF1_5</name>
    <name evidence="10" type="ORF">IWW36_004509</name>
</gene>
<dbReference type="InterPro" id="IPR036640">
    <property type="entry name" value="ABC1_TM_sf"/>
</dbReference>
<dbReference type="Pfam" id="PF00005">
    <property type="entry name" value="ABC_tran"/>
    <property type="match status" value="2"/>
</dbReference>
<evidence type="ECO:0000256" key="6">
    <source>
        <dbReference type="ARBA" id="ARBA00022989"/>
    </source>
</evidence>
<evidence type="ECO:0000313" key="11">
    <source>
        <dbReference type="Proteomes" id="UP001139887"/>
    </source>
</evidence>
<dbReference type="PANTHER" id="PTHR24223:SF399">
    <property type="entry name" value="ABC TRANSPORTER ATNG"/>
    <property type="match status" value="1"/>
</dbReference>
<dbReference type="GO" id="GO:0016020">
    <property type="term" value="C:membrane"/>
    <property type="evidence" value="ECO:0007669"/>
    <property type="project" value="UniProtKB-SubCell"/>
</dbReference>
<evidence type="ECO:0000256" key="8">
    <source>
        <dbReference type="SAM" id="MobiDB-lite"/>
    </source>
</evidence>
<accession>A0A9W8LYQ3</accession>
<feature type="non-terminal residue" evidence="10">
    <location>
        <position position="1"/>
    </location>
</feature>
<dbReference type="GO" id="GO:0042626">
    <property type="term" value="F:ATPase-coupled transmembrane transporter activity"/>
    <property type="evidence" value="ECO:0007669"/>
    <property type="project" value="TreeGrafter"/>
</dbReference>
<dbReference type="GO" id="GO:0005524">
    <property type="term" value="F:ATP binding"/>
    <property type="evidence" value="ECO:0007669"/>
    <property type="project" value="UniProtKB-KW"/>
</dbReference>
<keyword evidence="6" id="KW-1133">Transmembrane helix</keyword>
<dbReference type="Gene3D" id="1.20.1560.10">
    <property type="entry name" value="ABC transporter type 1, transmembrane domain"/>
    <property type="match status" value="2"/>
</dbReference>
<keyword evidence="11" id="KW-1185">Reference proteome</keyword>
<evidence type="ECO:0000256" key="4">
    <source>
        <dbReference type="ARBA" id="ARBA00022741"/>
    </source>
</evidence>
<dbReference type="PANTHER" id="PTHR24223">
    <property type="entry name" value="ATP-BINDING CASSETTE SUB-FAMILY C"/>
    <property type="match status" value="1"/>
</dbReference>
<dbReference type="InterPro" id="IPR003439">
    <property type="entry name" value="ABC_transporter-like_ATP-bd"/>
</dbReference>
<dbReference type="SMART" id="SM00382">
    <property type="entry name" value="AAA"/>
    <property type="match status" value="2"/>
</dbReference>
<keyword evidence="4" id="KW-0547">Nucleotide-binding</keyword>
<keyword evidence="3" id="KW-0812">Transmembrane</keyword>
<dbReference type="InterPro" id="IPR027417">
    <property type="entry name" value="P-loop_NTPase"/>
</dbReference>
<dbReference type="FunFam" id="3.40.50.300:FF:000997">
    <property type="entry name" value="Multidrug resistance-associated protein 1"/>
    <property type="match status" value="1"/>
</dbReference>
<feature type="non-terminal residue" evidence="10">
    <location>
        <position position="1086"/>
    </location>
</feature>
<comment type="caution">
    <text evidence="10">The sequence shown here is derived from an EMBL/GenBank/DDBJ whole genome shotgun (WGS) entry which is preliminary data.</text>
</comment>
<keyword evidence="5 10" id="KW-0067">ATP-binding</keyword>
<proteinExistence type="predicted"/>
<evidence type="ECO:0000256" key="1">
    <source>
        <dbReference type="ARBA" id="ARBA00004141"/>
    </source>
</evidence>
<protein>
    <submittedName>
        <fullName evidence="10">ATP-binding cassette glutathione S-conjugate transporter ycf1</fullName>
    </submittedName>
</protein>
<dbReference type="SUPFAM" id="SSF52540">
    <property type="entry name" value="P-loop containing nucleoside triphosphate hydrolases"/>
    <property type="match status" value="2"/>
</dbReference>
<feature type="domain" description="ABC transporter" evidence="9">
    <location>
        <begin position="266"/>
        <end position="491"/>
    </location>
</feature>
<dbReference type="PROSITE" id="PS00211">
    <property type="entry name" value="ABC_TRANSPORTER_1"/>
    <property type="match status" value="1"/>
</dbReference>
<dbReference type="AlphaFoldDB" id="A0A9W8LYQ3"/>
<evidence type="ECO:0000256" key="5">
    <source>
        <dbReference type="ARBA" id="ARBA00022840"/>
    </source>
</evidence>
<dbReference type="PROSITE" id="PS50893">
    <property type="entry name" value="ABC_TRANSPORTER_2"/>
    <property type="match status" value="1"/>
</dbReference>
<dbReference type="InterPro" id="IPR050173">
    <property type="entry name" value="ABC_transporter_C-like"/>
</dbReference>
<evidence type="ECO:0000256" key="7">
    <source>
        <dbReference type="ARBA" id="ARBA00023136"/>
    </source>
</evidence>
<dbReference type="CDD" id="cd03250">
    <property type="entry name" value="ABCC_MRP_domain1"/>
    <property type="match status" value="1"/>
</dbReference>
<sequence>CARIRDHIDAEVSRVIRAVELEIFRLPLITNVKTSRTTYAFDSYVFQLMYDLQSVHIIFSKLFGIATVFWPVYYRVGRLAFIPLGIILGYTAVKELMTIFTGGKYEWEQHTRYYYYDSQVDEVFHGIKSIKLFGWERMYLDPQLQELKSDNVRQYPWYAPIVRGMWKMLDVINMLISTISSYMVIHIYTQEAAAGTSQHAFTNADMHQLNSHISTLKQNISWVQYVFYRIRSIVRNVMVIERYLKGEAVNSLQQMPDAAKGCLPKVTMNNCSFQWNKRDKAPAISNVTLEASAGELVTVVGRTGAGKSTLLLSICGEVEMTMGSGSVTGTVGYLEQSPWIMNDTLRANILFGRAYDREYFKKVVHACALTADIAQWPNADLTVIGDRGVNISGGQRARLALARTLYSRADIYVLDDPLSAVDAHVKRHILDHVILDTGLLAGKLRIVSTHADHILPLANQIVSIEDGRVEVKKQVPIKYCPIAAPATSNSGYASGDDISDTSSATAVDDSCPVSPISGVSSNAHNDDSDDEDKPVNRKWTNWENAVYVLRLCGLPVVATVMLSGLFNPISRFILDSLELSALKDNSSKGGFDREALLLYLRLRMAADLLTTFIDYAERTLNTFIAQQYLESMVKREFVKSLLFAPMSFFDSTTRQHVSSAYNDGARVVSSRIPRFLMHELAYVLRIGLSVYNIGRSTPPLLLTVPFVAWAMRKRDDLIEPTRSQLRKIERVRKIDSNRTSDIIADGKRMIRLFGVEQFFTSQYIEGKDQSQRLEAPLNALSTLSYTIYYMIYATGNAVVEIMMLLQSQFTRYKISSGEFITYQRLLHSLVMDTTQVVNIPTRINEFSNSIDLYRQFTQIEPEAPYVVDGCRPTENWPQYGKIEFCNFRMQYHEDLPPALEDINLTINPGEKIGIVGRTGAGKSTLAKALFRLSHAGTSGSILIDGQDIQQMGVGDLRPRLGIIPQESTMFLGSYKQNLDPLNQFSVEDIWAALLKCSIAQKVAPKRKGKEQDSFDYHDEVYEEDLADVQQRWNKASWSMRILLWIFMKWPTKPKRNRWHKDKRFGLKKECGSGSFSSGQQQLFSLC</sequence>
<dbReference type="InterPro" id="IPR017871">
    <property type="entry name" value="ABC_transporter-like_CS"/>
</dbReference>
<evidence type="ECO:0000313" key="10">
    <source>
        <dbReference type="EMBL" id="KAJ2846095.1"/>
    </source>
</evidence>
<evidence type="ECO:0000259" key="9">
    <source>
        <dbReference type="PROSITE" id="PS50893"/>
    </source>
</evidence>
<dbReference type="Gene3D" id="3.40.50.300">
    <property type="entry name" value="P-loop containing nucleotide triphosphate hydrolases"/>
    <property type="match status" value="2"/>
</dbReference>
<evidence type="ECO:0000256" key="2">
    <source>
        <dbReference type="ARBA" id="ARBA00022448"/>
    </source>
</evidence>
<keyword evidence="2" id="KW-0813">Transport</keyword>
<dbReference type="GO" id="GO:0016887">
    <property type="term" value="F:ATP hydrolysis activity"/>
    <property type="evidence" value="ECO:0007669"/>
    <property type="project" value="InterPro"/>
</dbReference>
<organism evidence="10 11">
    <name type="scientific">Coemansia brasiliensis</name>
    <dbReference type="NCBI Taxonomy" id="2650707"/>
    <lineage>
        <taxon>Eukaryota</taxon>
        <taxon>Fungi</taxon>
        <taxon>Fungi incertae sedis</taxon>
        <taxon>Zoopagomycota</taxon>
        <taxon>Kickxellomycotina</taxon>
        <taxon>Kickxellomycetes</taxon>
        <taxon>Kickxellales</taxon>
        <taxon>Kickxellaceae</taxon>
        <taxon>Coemansia</taxon>
    </lineage>
</organism>
<keyword evidence="7" id="KW-0472">Membrane</keyword>
<evidence type="ECO:0000256" key="3">
    <source>
        <dbReference type="ARBA" id="ARBA00022692"/>
    </source>
</evidence>
<dbReference type="InterPro" id="IPR003593">
    <property type="entry name" value="AAA+_ATPase"/>
</dbReference>
<feature type="compositionally biased region" description="Low complexity" evidence="8">
    <location>
        <begin position="493"/>
        <end position="510"/>
    </location>
</feature>
<dbReference type="OrthoDB" id="6500128at2759"/>
<feature type="region of interest" description="Disordered" evidence="8">
    <location>
        <begin position="493"/>
        <end position="512"/>
    </location>
</feature>